<evidence type="ECO:0000256" key="9">
    <source>
        <dbReference type="RuleBase" id="RU003829"/>
    </source>
</evidence>
<keyword evidence="3" id="KW-0488">Methylation</keyword>
<dbReference type="PROSITE" id="PS01256">
    <property type="entry name" value="CULLIN_1"/>
    <property type="match status" value="1"/>
</dbReference>
<protein>
    <recommendedName>
        <fullName evidence="7">Cullin-1</fullName>
    </recommendedName>
</protein>
<dbReference type="FunFam" id="1.10.10.10:FF:000014">
    <property type="entry name" value="Cullin 1"/>
    <property type="match status" value="1"/>
</dbReference>
<dbReference type="Gene3D" id="1.20.1310.10">
    <property type="entry name" value="Cullin Repeats"/>
    <property type="match status" value="5"/>
</dbReference>
<dbReference type="Gene3D" id="1.10.10.10">
    <property type="entry name" value="Winged helix-like DNA-binding domain superfamily/Winged helix DNA-binding domain"/>
    <property type="match status" value="2"/>
</dbReference>
<evidence type="ECO:0000256" key="3">
    <source>
        <dbReference type="ARBA" id="ARBA00022481"/>
    </source>
</evidence>
<accession>A0A6Q2Z9S1</accession>
<reference evidence="12" key="2">
    <citation type="submission" date="2020-02" db="EMBL/GenBank/DDBJ databases">
        <title>Esox lucius (northern pike) genome, fEsoLuc1, primary haplotype.</title>
        <authorList>
            <person name="Myers G."/>
            <person name="Karagic N."/>
            <person name="Meyer A."/>
            <person name="Pippel M."/>
            <person name="Reichard M."/>
            <person name="Winkler S."/>
            <person name="Tracey A."/>
            <person name="Sims Y."/>
            <person name="Howe K."/>
            <person name="Rhie A."/>
            <person name="Formenti G."/>
            <person name="Durbin R."/>
            <person name="Fedrigo O."/>
            <person name="Jarvis E.D."/>
        </authorList>
    </citation>
    <scope>NUCLEOTIDE SEQUENCE [LARGE SCALE GENOMIC DNA]</scope>
</reference>
<dbReference type="InterPro" id="IPR036390">
    <property type="entry name" value="WH_DNA-bd_sf"/>
</dbReference>
<reference evidence="13" key="1">
    <citation type="journal article" date="2014" name="PLoS ONE">
        <title>The genome and linkage map of the northern pike (Esox lucius): conserved synteny revealed between the salmonid sister group and the Neoteleostei.</title>
        <authorList>
            <person name="Rondeau E.B."/>
            <person name="Minkley D.R."/>
            <person name="Leong J.S."/>
            <person name="Messmer A.M."/>
            <person name="Jantzen J.R."/>
            <person name="von Schalburg K.R."/>
            <person name="Lemon C."/>
            <person name="Bird N.H."/>
            <person name="Koop B.F."/>
        </authorList>
    </citation>
    <scope>NUCLEOTIDE SEQUENCE</scope>
</reference>
<dbReference type="FunFam" id="1.20.1310.10:FF:000019">
    <property type="entry name" value="Cullin 1"/>
    <property type="match status" value="1"/>
</dbReference>
<keyword evidence="6" id="KW-0832">Ubl conjugation</keyword>
<dbReference type="SMART" id="SM00182">
    <property type="entry name" value="CULLIN"/>
    <property type="match status" value="1"/>
</dbReference>
<dbReference type="InterPro" id="IPR001373">
    <property type="entry name" value="Cullin_N"/>
</dbReference>
<evidence type="ECO:0000313" key="12">
    <source>
        <dbReference type="Ensembl" id="ENSELUP00000074532.2"/>
    </source>
</evidence>
<organism evidence="12 13">
    <name type="scientific">Esox lucius</name>
    <name type="common">Northern pike</name>
    <dbReference type="NCBI Taxonomy" id="8010"/>
    <lineage>
        <taxon>Eukaryota</taxon>
        <taxon>Metazoa</taxon>
        <taxon>Chordata</taxon>
        <taxon>Craniata</taxon>
        <taxon>Vertebrata</taxon>
        <taxon>Euteleostomi</taxon>
        <taxon>Actinopterygii</taxon>
        <taxon>Neopterygii</taxon>
        <taxon>Teleostei</taxon>
        <taxon>Protacanthopterygii</taxon>
        <taxon>Esociformes</taxon>
        <taxon>Esocidae</taxon>
        <taxon>Esox</taxon>
    </lineage>
</organism>
<dbReference type="Bgee" id="ENSELUG00000010614">
    <property type="expression patterns" value="Expressed in bone element and 15 other cell types or tissues"/>
</dbReference>
<sequence length="724" mass="83733">MSSNRNQNPHGLKQIGLDQIWDDLRAGIQQVYTRWLCHTHVYNYCTSVHQSSQGRGSAAPTKPSKKSSTPGGAQFVGLELYKRLKEFLKNYLTSLLMDGEDLMDECVLKFYTQQWEDYRFSSKVLNGICAYLNRHWVRRECDEGRKGIYEIYSLALVTWRECLFRPLNKQVTNAVLKLIEKERNGETINTRLISGVVQSYVELGLNEEDAFAKGPTLSVYKEYFECQFLTDTERFYTRESTEFLQQNPVTEYMKKAEARLLEEQRRVQVYLHESTQDELARRCEQVLIEKHLEIFHTEFQNLLDADKNEDLGRMYNLVSRITDGLGELKKLLETHIHNQGLAAIEKCGEAALNDPKVYVQTTLNVHKKYNALVMSAFNNDAGFVAALDKACGRFINNNAVTKMAQSSSKSPELLARHCDSLLKKSSKNPEEAELEDTLNQVQACGFEYTSKLQRMFQDIGVSKDLNEQFKKHLTNSEPLDLDFSIQVLSSGSWPFQQSCTFALPSELERSYQRFTAFYGSRHSGRKLTWLYHLSKGELVTNCFKNRYTLQASTFQMAILLQYNAEVLYTVQQLTDSTQIKTDILVQVLQILLKSKLLVLEDENANVDEVDFKPETLIKLFLGYKNKKLRVNINVPMKTEQKQEQETTHKNIEEDRKLLIQAAIVRIMKMRKVLKHQQLLAEVLNQLSSRFKPRVPVIKKCIDILIEKEYLERVDGEKDTYSYLA</sequence>
<dbReference type="InterPro" id="IPR036388">
    <property type="entry name" value="WH-like_DNA-bd_sf"/>
</dbReference>
<dbReference type="FunFam" id="3.30.230.130:FF:000003">
    <property type="entry name" value="Cullin 2"/>
    <property type="match status" value="1"/>
</dbReference>
<comment type="pathway">
    <text evidence="1">Protein modification; protein ubiquitination.</text>
</comment>
<dbReference type="GO" id="GO:0031625">
    <property type="term" value="F:ubiquitin protein ligase binding"/>
    <property type="evidence" value="ECO:0007669"/>
    <property type="project" value="InterPro"/>
</dbReference>
<proteinExistence type="inferred from homology"/>
<dbReference type="GO" id="GO:0070936">
    <property type="term" value="P:protein K48-linked ubiquitination"/>
    <property type="evidence" value="ECO:0007669"/>
    <property type="project" value="UniProtKB-ARBA"/>
</dbReference>
<dbReference type="SMART" id="SM00884">
    <property type="entry name" value="Cullin_Nedd8"/>
    <property type="match status" value="1"/>
</dbReference>
<feature type="region of interest" description="Disordered" evidence="10">
    <location>
        <begin position="50"/>
        <end position="71"/>
    </location>
</feature>
<dbReference type="InterPro" id="IPR019559">
    <property type="entry name" value="Cullin_neddylation_domain"/>
</dbReference>
<feature type="compositionally biased region" description="Low complexity" evidence="10">
    <location>
        <begin position="56"/>
        <end position="71"/>
    </location>
</feature>
<dbReference type="GeneTree" id="ENSGT00940000154774"/>
<comment type="similarity">
    <text evidence="2 8 9">Belongs to the cullin family.</text>
</comment>
<dbReference type="AlphaFoldDB" id="A0A6Q2Z9S1"/>
<name>A0A6Q2Z9S1_ESOLU</name>
<evidence type="ECO:0000256" key="8">
    <source>
        <dbReference type="PROSITE-ProRule" id="PRU00330"/>
    </source>
</evidence>
<feature type="domain" description="Cullin family profile" evidence="11">
    <location>
        <begin position="412"/>
        <end position="592"/>
    </location>
</feature>
<evidence type="ECO:0000256" key="7">
    <source>
        <dbReference type="ARBA" id="ARBA00069612"/>
    </source>
</evidence>
<keyword evidence="13" id="KW-1185">Reference proteome</keyword>
<evidence type="ECO:0000256" key="6">
    <source>
        <dbReference type="ARBA" id="ARBA00022843"/>
    </source>
</evidence>
<dbReference type="PROSITE" id="PS50069">
    <property type="entry name" value="CULLIN_2"/>
    <property type="match status" value="1"/>
</dbReference>
<dbReference type="SUPFAM" id="SSF75632">
    <property type="entry name" value="Cullin homology domain"/>
    <property type="match status" value="1"/>
</dbReference>
<dbReference type="InterPro" id="IPR016159">
    <property type="entry name" value="Cullin_repeat-like_dom_sf"/>
</dbReference>
<dbReference type="InterPro" id="IPR059120">
    <property type="entry name" value="Cullin-like_AB"/>
</dbReference>
<dbReference type="Proteomes" id="UP000265140">
    <property type="component" value="Chromosome 21"/>
</dbReference>
<dbReference type="InterPro" id="IPR016158">
    <property type="entry name" value="Cullin_homology"/>
</dbReference>
<evidence type="ECO:0000259" key="11">
    <source>
        <dbReference type="PROSITE" id="PS50069"/>
    </source>
</evidence>
<dbReference type="Gene3D" id="4.10.1030.10">
    <property type="entry name" value="Ring Box Chain A, domain 5"/>
    <property type="match status" value="1"/>
</dbReference>
<evidence type="ECO:0000256" key="2">
    <source>
        <dbReference type="ARBA" id="ARBA00006019"/>
    </source>
</evidence>
<dbReference type="FunFam" id="1.20.1310.10:FF:000023">
    <property type="entry name" value="cullin-1"/>
    <property type="match status" value="1"/>
</dbReference>
<dbReference type="GO" id="GO:0031146">
    <property type="term" value="P:SCF-dependent proteasomal ubiquitin-dependent protein catabolic process"/>
    <property type="evidence" value="ECO:0007669"/>
    <property type="project" value="UniProtKB-ARBA"/>
</dbReference>
<dbReference type="InterPro" id="IPR045093">
    <property type="entry name" value="Cullin"/>
</dbReference>
<dbReference type="Pfam" id="PF00888">
    <property type="entry name" value="Cullin"/>
    <property type="match status" value="1"/>
</dbReference>
<dbReference type="SUPFAM" id="SSF74788">
    <property type="entry name" value="Cullin repeat-like"/>
    <property type="match status" value="1"/>
</dbReference>
<reference evidence="12" key="3">
    <citation type="submission" date="2025-08" db="UniProtKB">
        <authorList>
            <consortium name="Ensembl"/>
        </authorList>
    </citation>
    <scope>IDENTIFICATION</scope>
</reference>
<evidence type="ECO:0000256" key="4">
    <source>
        <dbReference type="ARBA" id="ARBA00022499"/>
    </source>
</evidence>
<dbReference type="SUPFAM" id="SSF46785">
    <property type="entry name" value="Winged helix' DNA-binding domain"/>
    <property type="match status" value="1"/>
</dbReference>
<dbReference type="UniPathway" id="UPA00143"/>
<dbReference type="InterPro" id="IPR036317">
    <property type="entry name" value="Cullin_homology_sf"/>
</dbReference>
<dbReference type="FunFam" id="1.20.1310.10:FF:000011">
    <property type="entry name" value="Cullin 1"/>
    <property type="match status" value="1"/>
</dbReference>
<dbReference type="Pfam" id="PF26557">
    <property type="entry name" value="Cullin_AB"/>
    <property type="match status" value="1"/>
</dbReference>
<dbReference type="Pfam" id="PF10557">
    <property type="entry name" value="Cullin_Nedd8"/>
    <property type="match status" value="1"/>
</dbReference>
<dbReference type="InterPro" id="IPR016157">
    <property type="entry name" value="Cullin_CS"/>
</dbReference>
<dbReference type="Ensembl" id="ENSELUT00000080011.2">
    <property type="protein sequence ID" value="ENSELUP00000074532.2"/>
    <property type="gene ID" value="ENSELUG00000010614.3"/>
</dbReference>
<dbReference type="FunFam" id="1.10.10.10:FF:000161">
    <property type="entry name" value="Cullin 1"/>
    <property type="match status" value="1"/>
</dbReference>
<evidence type="ECO:0000256" key="5">
    <source>
        <dbReference type="ARBA" id="ARBA00022786"/>
    </source>
</evidence>
<evidence type="ECO:0000313" key="13">
    <source>
        <dbReference type="Proteomes" id="UP000265140"/>
    </source>
</evidence>
<reference evidence="12" key="4">
    <citation type="submission" date="2025-09" db="UniProtKB">
        <authorList>
            <consortium name="Ensembl"/>
        </authorList>
    </citation>
    <scope>IDENTIFICATION</scope>
</reference>
<dbReference type="GO" id="GO:0019005">
    <property type="term" value="C:SCF ubiquitin ligase complex"/>
    <property type="evidence" value="ECO:0007669"/>
    <property type="project" value="UniProtKB-ARBA"/>
</dbReference>
<keyword evidence="4" id="KW-1017">Isopeptide bond</keyword>
<keyword evidence="5" id="KW-0833">Ubl conjugation pathway</keyword>
<dbReference type="GO" id="GO:0006915">
    <property type="term" value="P:apoptotic process"/>
    <property type="evidence" value="ECO:0007669"/>
    <property type="project" value="UniProtKB-ARBA"/>
</dbReference>
<evidence type="ECO:0000256" key="10">
    <source>
        <dbReference type="SAM" id="MobiDB-lite"/>
    </source>
</evidence>
<dbReference type="PANTHER" id="PTHR11932">
    <property type="entry name" value="CULLIN"/>
    <property type="match status" value="1"/>
</dbReference>
<evidence type="ECO:0000256" key="1">
    <source>
        <dbReference type="ARBA" id="ARBA00004906"/>
    </source>
</evidence>
<dbReference type="FunFam" id="4.10.1030.10:FF:000001">
    <property type="entry name" value="Putative Cullin-1"/>
    <property type="match status" value="1"/>
</dbReference>